<dbReference type="KEGG" id="kla:KLLA0_E22485g"/>
<dbReference type="eggNOG" id="ENOG502QTEB">
    <property type="taxonomic scope" value="Eukaryota"/>
</dbReference>
<dbReference type="InterPro" id="IPR018849">
    <property type="entry name" value="Urb2/Npa2_C"/>
</dbReference>
<dbReference type="PANTHER" id="PTHR15682">
    <property type="entry name" value="UNHEALTHY RIBOSOME BIOGENESIS PROTEIN 2 HOMOLOG"/>
    <property type="match status" value="1"/>
</dbReference>
<accession>Q6CM71</accession>
<dbReference type="PANTHER" id="PTHR15682:SF2">
    <property type="entry name" value="UNHEALTHY RIBOSOME BIOGENESIS PROTEIN 2 HOMOLOG"/>
    <property type="match status" value="1"/>
</dbReference>
<protein>
    <submittedName>
        <fullName evidence="2">KLLA0E22485p</fullName>
    </submittedName>
</protein>
<feature type="domain" description="Nucleolar 27S pre-rRNA processing Urb2/Npa2 C-terminal" evidence="1">
    <location>
        <begin position="926"/>
        <end position="1143"/>
    </location>
</feature>
<gene>
    <name evidence="2" type="ORF">KLLA0_E22485g</name>
</gene>
<dbReference type="HOGENOM" id="CLU_008472_0_0_1"/>
<dbReference type="GO" id="GO:0042254">
    <property type="term" value="P:ribosome biogenesis"/>
    <property type="evidence" value="ECO:0007669"/>
    <property type="project" value="TreeGrafter"/>
</dbReference>
<evidence type="ECO:0000313" key="3">
    <source>
        <dbReference type="Proteomes" id="UP000000598"/>
    </source>
</evidence>
<dbReference type="InParanoid" id="Q6CM71"/>
<evidence type="ECO:0000313" key="2">
    <source>
        <dbReference type="EMBL" id="CAH00055.1"/>
    </source>
</evidence>
<dbReference type="GO" id="GO:0005730">
    <property type="term" value="C:nucleolus"/>
    <property type="evidence" value="ECO:0007669"/>
    <property type="project" value="TreeGrafter"/>
</dbReference>
<dbReference type="Proteomes" id="UP000000598">
    <property type="component" value="Chromosome E"/>
</dbReference>
<dbReference type="STRING" id="284590.Q6CM71"/>
<proteinExistence type="predicted"/>
<sequence length="1144" mass="130690">MSFPNTAEGITRYLRSKNVTTQEIYDISVSVLDGKYDIYFPNGHIFILELIIDRWNDAKQAQFRKDTNIWKLWKQLWVMVSSENHKKKLLRNLRSVNLIQLTFEEMQDGDHELCEHVYEVLKSVNSCMITAVSPEAGLKLLGRVIDIVLSCDFGRENFLKQAIISEILTFTDLNNFTEVSNKVSGVYCSELLLPSLKYFKQADEEVFDNIFDVLSEFTKRYLFEFTRDLPAALKTFVGLHKSSLSPDLLVLLFTKCITTGKCDAATLETILKMLLDIDVTICADLLATLNAYRKIISQTFLESLFTSVFESRDWKIIKSIIEMDIEIGILKTEELMNAMDASTTNFELEIWTSIINCHVNAREFTNLLTIWREYCRKNTTSLFLTDSKMTKVLSDNVPALSVTQTRAIITDLVDVIASENDIFSVNILQVIVSGLKMLSYAQCLEFRIYLSKLFEIEGFNAPVFWQLKYHVLELYDDLPIAVKFNPDDASGLINLGKKYHSSELFFALFKFYELQPFENLPVIEAFMNFIGNLDSAELSNILQTLLTRWSTLVDSSFGNKNISHLIEKLLQNHIDILPVLFAEEDFFEESNIVRSIVVHLTADVNSNLHLKYLLEIPIQCLNKAVRLAILDQIIEKDVLKEDDINVLCHVLKNPTSRSKIETDYKTMLTFVGNSFFKYSLENPVIAAVWQSALLQRNDNKASSSMDSLLQSIQANLNHTFDYNTYALLHLVLKTCDESGLHLDALKVKFINSLIYNIQHFNGDFKLLAWLLKVLFIQASNSKTTIPVPPLFSKASAIPSDIEVQSAYFMVSTLNYNDNIEYLLAQYLILRENGVSKEMLLQAIKLNISKRIINNDEDFNTAFETICNTMPVLSTSNSGAVLELLQLFIHFVSKQNSSGRHIFVKSISHLLTNYSTSIIDRKDIISFITFLNDLLVAKPFLFTQYCSEMLFPLTSKILLDNIIKAADTPDQREIKNKIPYSKNDLIFSCTHMLSSLLLFHRYKLSNRTHLINIVICQLLELLSDAKQYALSVESAKAVSRFICNYCEPANVRSSKQTTLSSAVSNVKRSLRKNLPVVLLQFIKLSVSKPYPTTIKKELMLAVYAIFDLLSQTEMNLLNASLDSNGRSYFKTLHADYKKSGKWHDD</sequence>
<dbReference type="FunCoup" id="Q6CM71">
    <property type="interactions" value="181"/>
</dbReference>
<reference evidence="2 3" key="1">
    <citation type="journal article" date="2004" name="Nature">
        <title>Genome evolution in yeasts.</title>
        <authorList>
            <consortium name="Genolevures"/>
            <person name="Dujon B."/>
            <person name="Sherman D."/>
            <person name="Fischer G."/>
            <person name="Durrens P."/>
            <person name="Casaregola S."/>
            <person name="Lafontaine I."/>
            <person name="de Montigny J."/>
            <person name="Marck C."/>
            <person name="Neuveglise C."/>
            <person name="Talla E."/>
            <person name="Goffard N."/>
            <person name="Frangeul L."/>
            <person name="Aigle M."/>
            <person name="Anthouard V."/>
            <person name="Babour A."/>
            <person name="Barbe V."/>
            <person name="Barnay S."/>
            <person name="Blanchin S."/>
            <person name="Beckerich J.M."/>
            <person name="Beyne E."/>
            <person name="Bleykasten C."/>
            <person name="Boisrame A."/>
            <person name="Boyer J."/>
            <person name="Cattolico L."/>
            <person name="Confanioleri F."/>
            <person name="de Daruvar A."/>
            <person name="Despons L."/>
            <person name="Fabre E."/>
            <person name="Fairhead C."/>
            <person name="Ferry-Dumazet H."/>
            <person name="Groppi A."/>
            <person name="Hantraye F."/>
            <person name="Hennequin C."/>
            <person name="Jauniaux N."/>
            <person name="Joyet P."/>
            <person name="Kachouri R."/>
            <person name="Kerrest A."/>
            <person name="Koszul R."/>
            <person name="Lemaire M."/>
            <person name="Lesur I."/>
            <person name="Ma L."/>
            <person name="Muller H."/>
            <person name="Nicaud J.M."/>
            <person name="Nikolski M."/>
            <person name="Oztas S."/>
            <person name="Ozier-Kalogeropoulos O."/>
            <person name="Pellenz S."/>
            <person name="Potier S."/>
            <person name="Richard G.F."/>
            <person name="Straub M.L."/>
            <person name="Suleau A."/>
            <person name="Swennene D."/>
            <person name="Tekaia F."/>
            <person name="Wesolowski-Louvel M."/>
            <person name="Westhof E."/>
            <person name="Wirth B."/>
            <person name="Zeniou-Meyer M."/>
            <person name="Zivanovic I."/>
            <person name="Bolotin-Fukuhara M."/>
            <person name="Thierry A."/>
            <person name="Bouchier C."/>
            <person name="Caudron B."/>
            <person name="Scarpelli C."/>
            <person name="Gaillardin C."/>
            <person name="Weissenbach J."/>
            <person name="Wincker P."/>
            <person name="Souciet J.L."/>
        </authorList>
    </citation>
    <scope>NUCLEOTIDE SEQUENCE [LARGE SCALE GENOMIC DNA]</scope>
    <source>
        <strain evidence="3">ATCC 8585 / CBS 2359 / DSM 70799 / NBRC 1267 / NRRL Y-1140 / WM37</strain>
    </source>
</reference>
<dbReference type="InterPro" id="IPR052609">
    <property type="entry name" value="Ribosome_Biogenesis_Reg"/>
</dbReference>
<keyword evidence="3" id="KW-1185">Reference proteome</keyword>
<dbReference type="EMBL" id="CR382125">
    <property type="protein sequence ID" value="CAH00055.1"/>
    <property type="molecule type" value="Genomic_DNA"/>
</dbReference>
<name>Q6CM71_KLULA</name>
<dbReference type="AlphaFoldDB" id="Q6CM71"/>
<dbReference type="OMA" id="CHVNARE"/>
<organism evidence="2 3">
    <name type="scientific">Kluyveromyces lactis (strain ATCC 8585 / CBS 2359 / DSM 70799 / NBRC 1267 / NRRL Y-1140 / WM37)</name>
    <name type="common">Yeast</name>
    <name type="synonym">Candida sphaerica</name>
    <dbReference type="NCBI Taxonomy" id="284590"/>
    <lineage>
        <taxon>Eukaryota</taxon>
        <taxon>Fungi</taxon>
        <taxon>Dikarya</taxon>
        <taxon>Ascomycota</taxon>
        <taxon>Saccharomycotina</taxon>
        <taxon>Saccharomycetes</taxon>
        <taxon>Saccharomycetales</taxon>
        <taxon>Saccharomycetaceae</taxon>
        <taxon>Kluyveromyces</taxon>
    </lineage>
</organism>
<dbReference type="PaxDb" id="284590-Q6CM71"/>
<evidence type="ECO:0000259" key="1">
    <source>
        <dbReference type="Pfam" id="PF10441"/>
    </source>
</evidence>
<dbReference type="Pfam" id="PF10441">
    <property type="entry name" value="Urb2"/>
    <property type="match status" value="1"/>
</dbReference>